<dbReference type="Gene3D" id="2.120.10.80">
    <property type="entry name" value="Kelch-type beta propeller"/>
    <property type="match status" value="1"/>
</dbReference>
<organism evidence="3 4">
    <name type="scientific">Geodia barretti</name>
    <name type="common">Barrett's horny sponge</name>
    <dbReference type="NCBI Taxonomy" id="519541"/>
    <lineage>
        <taxon>Eukaryota</taxon>
        <taxon>Metazoa</taxon>
        <taxon>Porifera</taxon>
        <taxon>Demospongiae</taxon>
        <taxon>Heteroscleromorpha</taxon>
        <taxon>Tetractinellida</taxon>
        <taxon>Astrophorina</taxon>
        <taxon>Geodiidae</taxon>
        <taxon>Geodia</taxon>
    </lineage>
</organism>
<accession>A0AA35WBX7</accession>
<evidence type="ECO:0000256" key="1">
    <source>
        <dbReference type="ARBA" id="ARBA00022441"/>
    </source>
</evidence>
<dbReference type="PANTHER" id="PTHR45632">
    <property type="entry name" value="LD33804P"/>
    <property type="match status" value="1"/>
</dbReference>
<keyword evidence="4" id="KW-1185">Reference proteome</keyword>
<dbReference type="InterPro" id="IPR006652">
    <property type="entry name" value="Kelch_1"/>
</dbReference>
<dbReference type="AlphaFoldDB" id="A0AA35WBX7"/>
<dbReference type="EMBL" id="CASHTH010000787">
    <property type="protein sequence ID" value="CAI8007602.1"/>
    <property type="molecule type" value="Genomic_DNA"/>
</dbReference>
<evidence type="ECO:0000256" key="2">
    <source>
        <dbReference type="ARBA" id="ARBA00022737"/>
    </source>
</evidence>
<keyword evidence="2" id="KW-0677">Repeat</keyword>
<comment type="caution">
    <text evidence="3">The sequence shown here is derived from an EMBL/GenBank/DDBJ whole genome shotgun (WGS) entry which is preliminary data.</text>
</comment>
<proteinExistence type="predicted"/>
<sequence>MERGSATTDGRFAYFTSRYSNSVYQYESSPEKWEELPSCPCSNSGLVIIDRELTSVGGEVGFRFTNKLYTLRQRKWVEKYPPMNTARSSPAVVTTSDGEYLIVIGGFVVDVGWTATIELFQVRSRRWYQLTDLPQPLPHPSATICGDPLNVVGRDANGYSCSLAALPSSDQPITSPLTLSWKPLPPLPVKFSTAATLCGQLVLIGGRRGGTPVNSIHQLVDGQWVDIGSMTSGRNMCLVASTSPDKIIIVGGDIVEECVVV</sequence>
<evidence type="ECO:0000313" key="3">
    <source>
        <dbReference type="EMBL" id="CAI8007602.1"/>
    </source>
</evidence>
<evidence type="ECO:0000313" key="4">
    <source>
        <dbReference type="Proteomes" id="UP001174909"/>
    </source>
</evidence>
<reference evidence="3" key="1">
    <citation type="submission" date="2023-03" db="EMBL/GenBank/DDBJ databases">
        <authorList>
            <person name="Steffen K."/>
            <person name="Cardenas P."/>
        </authorList>
    </citation>
    <scope>NUCLEOTIDE SEQUENCE</scope>
</reference>
<dbReference type="PANTHER" id="PTHR45632:SF3">
    <property type="entry name" value="KELCH-LIKE PROTEIN 32"/>
    <property type="match status" value="1"/>
</dbReference>
<dbReference type="InterPro" id="IPR015915">
    <property type="entry name" value="Kelch-typ_b-propeller"/>
</dbReference>
<keyword evidence="1" id="KW-0880">Kelch repeat</keyword>
<dbReference type="Proteomes" id="UP001174909">
    <property type="component" value="Unassembled WGS sequence"/>
</dbReference>
<protein>
    <submittedName>
        <fullName evidence="3">Kelch-like protein 20</fullName>
    </submittedName>
</protein>
<name>A0AA35WBX7_GEOBA</name>
<dbReference type="SMART" id="SM00612">
    <property type="entry name" value="Kelch"/>
    <property type="match status" value="2"/>
</dbReference>
<dbReference type="SUPFAM" id="SSF117281">
    <property type="entry name" value="Kelch motif"/>
    <property type="match status" value="1"/>
</dbReference>
<gene>
    <name evidence="3" type="ORF">GBAR_LOCUS5290</name>
</gene>